<dbReference type="WBParaSite" id="SMUV_0000678201-mRNA-1">
    <property type="protein sequence ID" value="SMUV_0000678201-mRNA-1"/>
    <property type="gene ID" value="SMUV_0000678201"/>
</dbReference>
<feature type="transmembrane region" description="Helical" evidence="1">
    <location>
        <begin position="200"/>
        <end position="224"/>
    </location>
</feature>
<dbReference type="GO" id="GO:0051968">
    <property type="term" value="P:positive regulation of synaptic transmission, glutamatergic"/>
    <property type="evidence" value="ECO:0007669"/>
    <property type="project" value="TreeGrafter"/>
</dbReference>
<evidence type="ECO:0000313" key="2">
    <source>
        <dbReference type="Proteomes" id="UP000046393"/>
    </source>
</evidence>
<dbReference type="AlphaFoldDB" id="A0A158R5H0"/>
<dbReference type="GO" id="GO:0005245">
    <property type="term" value="F:voltage-gated calcium channel activity"/>
    <property type="evidence" value="ECO:0007669"/>
    <property type="project" value="TreeGrafter"/>
</dbReference>
<dbReference type="GO" id="GO:0098943">
    <property type="term" value="P:neurotransmitter receptor transport, postsynaptic endosome to lysosome"/>
    <property type="evidence" value="ECO:0007669"/>
    <property type="project" value="TreeGrafter"/>
</dbReference>
<dbReference type="Gene3D" id="1.20.140.150">
    <property type="match status" value="1"/>
</dbReference>
<feature type="transmembrane region" description="Helical" evidence="1">
    <location>
        <begin position="42"/>
        <end position="65"/>
    </location>
</feature>
<dbReference type="Proteomes" id="UP000046393">
    <property type="component" value="Unplaced"/>
</dbReference>
<dbReference type="GO" id="GO:0016247">
    <property type="term" value="F:channel regulator activity"/>
    <property type="evidence" value="ECO:0007669"/>
    <property type="project" value="TreeGrafter"/>
</dbReference>
<name>A0A158R5H0_9BILA</name>
<evidence type="ECO:0000256" key="1">
    <source>
        <dbReference type="SAM" id="Phobius"/>
    </source>
</evidence>
<dbReference type="InterPro" id="IPR051072">
    <property type="entry name" value="CACNG_subunit"/>
</dbReference>
<organism evidence="2 3">
    <name type="scientific">Syphacia muris</name>
    <dbReference type="NCBI Taxonomy" id="451379"/>
    <lineage>
        <taxon>Eukaryota</taxon>
        <taxon>Metazoa</taxon>
        <taxon>Ecdysozoa</taxon>
        <taxon>Nematoda</taxon>
        <taxon>Chromadorea</taxon>
        <taxon>Rhabditida</taxon>
        <taxon>Spirurina</taxon>
        <taxon>Oxyuridomorpha</taxon>
        <taxon>Oxyuroidea</taxon>
        <taxon>Oxyuridae</taxon>
        <taxon>Syphacia</taxon>
    </lineage>
</organism>
<dbReference type="GO" id="GO:0019226">
    <property type="term" value="P:transmission of nerve impulse"/>
    <property type="evidence" value="ECO:0007669"/>
    <property type="project" value="TreeGrafter"/>
</dbReference>
<keyword evidence="1" id="KW-0472">Membrane</keyword>
<sequence>MIISEKLSNDNLSLKTHQMAKRGTSLASRTVKRINEVKYVEALLWVIAAFLGTAITICHLVPLLTDSWIYIIEPRPANIINEFGERMDVAFEYSTGYFRICRRHRWNVSSFEYIENLEMYIPDAELQLQCQWNSFFTGLDLSEFSAAAAGIQGLVNNRVKQKIPERLGISALVYFSGSLICFIAFYFGTIGFAERDCRTLLASMIYTCGGFFILVSVLQFICVVDDEMGHRMKPSTFGESSKYSYRYGYSFYFSSLSFLPLQICICFHAFLYFRRFPNAADKIKIVPGLRKRLNQVENEFIETGDGANCSQTVQSNCDHTQNDSLCSHNDKKLQLTPFQTYMFADAV</sequence>
<keyword evidence="1" id="KW-1133">Transmembrane helix</keyword>
<reference evidence="3" key="1">
    <citation type="submission" date="2016-04" db="UniProtKB">
        <authorList>
            <consortium name="WormBaseParasite"/>
        </authorList>
    </citation>
    <scope>IDENTIFICATION</scope>
</reference>
<dbReference type="STRING" id="451379.A0A158R5H0"/>
<protein>
    <submittedName>
        <fullName evidence="3">Uncharacterized protein</fullName>
    </submittedName>
</protein>
<dbReference type="PANTHER" id="PTHR12107:SF6">
    <property type="entry name" value="STARGAZIN (MAMMALIAN CALCIUM CHANNEL) HOMOLOG"/>
    <property type="match status" value="1"/>
</dbReference>
<accession>A0A158R5H0</accession>
<feature type="transmembrane region" description="Helical" evidence="1">
    <location>
        <begin position="251"/>
        <end position="273"/>
    </location>
</feature>
<dbReference type="GO" id="GO:0098839">
    <property type="term" value="C:postsynaptic density membrane"/>
    <property type="evidence" value="ECO:0007669"/>
    <property type="project" value="TreeGrafter"/>
</dbReference>
<feature type="transmembrane region" description="Helical" evidence="1">
    <location>
        <begin position="167"/>
        <end position="188"/>
    </location>
</feature>
<proteinExistence type="predicted"/>
<keyword evidence="1" id="KW-0812">Transmembrane</keyword>
<evidence type="ECO:0000313" key="3">
    <source>
        <dbReference type="WBParaSite" id="SMUV_0000678201-mRNA-1"/>
    </source>
</evidence>
<dbReference type="GO" id="GO:0098970">
    <property type="term" value="P:postsynaptic neurotransmitter receptor diffusion trapping"/>
    <property type="evidence" value="ECO:0007669"/>
    <property type="project" value="TreeGrafter"/>
</dbReference>
<dbReference type="PANTHER" id="PTHR12107">
    <property type="entry name" value="VOLTAGE-DEPENDENT CALCIUM CHANNEL GAMMA SUBUNIT"/>
    <property type="match status" value="1"/>
</dbReference>
<keyword evidence="2" id="KW-1185">Reference proteome</keyword>
<dbReference type="GO" id="GO:0032281">
    <property type="term" value="C:AMPA glutamate receptor complex"/>
    <property type="evidence" value="ECO:0007669"/>
    <property type="project" value="TreeGrafter"/>
</dbReference>
<dbReference type="GO" id="GO:0099590">
    <property type="term" value="P:neurotransmitter receptor internalization"/>
    <property type="evidence" value="ECO:0007669"/>
    <property type="project" value="TreeGrafter"/>
</dbReference>